<dbReference type="Pfam" id="PF07905">
    <property type="entry name" value="PucR"/>
    <property type="match status" value="1"/>
</dbReference>
<feature type="domain" description="Purine catabolism PurC-like" evidence="1">
    <location>
        <begin position="18"/>
        <end position="127"/>
    </location>
</feature>
<proteinExistence type="predicted"/>
<dbReference type="EMBL" id="AZEG01000006">
    <property type="protein sequence ID" value="KRL38152.1"/>
    <property type="molecule type" value="Genomic_DNA"/>
</dbReference>
<evidence type="ECO:0000259" key="1">
    <source>
        <dbReference type="Pfam" id="PF07905"/>
    </source>
</evidence>
<dbReference type="PANTHER" id="PTHR33744">
    <property type="entry name" value="CARBOHYDRATE DIACID REGULATOR"/>
    <property type="match status" value="1"/>
</dbReference>
<feature type="domain" description="PucR C-terminal helix-turn-helix" evidence="2">
    <location>
        <begin position="328"/>
        <end position="384"/>
    </location>
</feature>
<name>A0A0R1QB86_9LACO</name>
<dbReference type="Pfam" id="PF13556">
    <property type="entry name" value="HTH_30"/>
    <property type="match status" value="1"/>
</dbReference>
<dbReference type="PANTHER" id="PTHR33744:SF1">
    <property type="entry name" value="DNA-BINDING TRANSCRIPTIONAL ACTIVATOR ADER"/>
    <property type="match status" value="1"/>
</dbReference>
<dbReference type="PATRIC" id="fig|1423812.3.peg.2232"/>
<gene>
    <name evidence="3" type="ORF">FD20_GL002102</name>
</gene>
<dbReference type="InterPro" id="IPR012914">
    <property type="entry name" value="PucR_dom"/>
</dbReference>
<evidence type="ECO:0000313" key="4">
    <source>
        <dbReference type="Proteomes" id="UP000051155"/>
    </source>
</evidence>
<evidence type="ECO:0000313" key="3">
    <source>
        <dbReference type="EMBL" id="KRL38152.1"/>
    </source>
</evidence>
<dbReference type="STRING" id="1423812.FD20_GL002102"/>
<dbReference type="Proteomes" id="UP000051155">
    <property type="component" value="Unassembled WGS sequence"/>
</dbReference>
<accession>A0A0R1QB86</accession>
<dbReference type="InterPro" id="IPR025736">
    <property type="entry name" value="PucR_C-HTH_dom"/>
</dbReference>
<dbReference type="Gene3D" id="1.10.10.2840">
    <property type="entry name" value="PucR C-terminal helix-turn-helix domain"/>
    <property type="match status" value="1"/>
</dbReference>
<reference evidence="3 4" key="1">
    <citation type="journal article" date="2015" name="Genome Announc.">
        <title>Expanding the biotechnology potential of lactobacilli through comparative genomics of 213 strains and associated genera.</title>
        <authorList>
            <person name="Sun Z."/>
            <person name="Harris H.M."/>
            <person name="McCann A."/>
            <person name="Guo C."/>
            <person name="Argimon S."/>
            <person name="Zhang W."/>
            <person name="Yang X."/>
            <person name="Jeffery I.B."/>
            <person name="Cooney J.C."/>
            <person name="Kagawa T.F."/>
            <person name="Liu W."/>
            <person name="Song Y."/>
            <person name="Salvetti E."/>
            <person name="Wrobel A."/>
            <person name="Rasinkangas P."/>
            <person name="Parkhill J."/>
            <person name="Rea M.C."/>
            <person name="O'Sullivan O."/>
            <person name="Ritari J."/>
            <person name="Douillard F.P."/>
            <person name="Paul Ross R."/>
            <person name="Yang R."/>
            <person name="Briner A.E."/>
            <person name="Felis G.E."/>
            <person name="de Vos W.M."/>
            <person name="Barrangou R."/>
            <person name="Klaenhammer T.R."/>
            <person name="Caufield P.W."/>
            <person name="Cui Y."/>
            <person name="Zhang H."/>
            <person name="O'Toole P.W."/>
        </authorList>
    </citation>
    <scope>NUCLEOTIDE SEQUENCE [LARGE SCALE GENOMIC DNA]</scope>
    <source>
        <strain evidence="3 4">DSM 19971</strain>
    </source>
</reference>
<dbReference type="InterPro" id="IPR051448">
    <property type="entry name" value="CdaR-like_regulators"/>
</dbReference>
<evidence type="ECO:0000259" key="2">
    <source>
        <dbReference type="Pfam" id="PF13556"/>
    </source>
</evidence>
<protein>
    <submittedName>
        <fullName evidence="3">PucR family transcriptional regulator</fullName>
    </submittedName>
</protein>
<organism evidence="3 4">
    <name type="scientific">Liquorilactobacillus uvarum DSM 19971</name>
    <dbReference type="NCBI Taxonomy" id="1423812"/>
    <lineage>
        <taxon>Bacteria</taxon>
        <taxon>Bacillati</taxon>
        <taxon>Bacillota</taxon>
        <taxon>Bacilli</taxon>
        <taxon>Lactobacillales</taxon>
        <taxon>Lactobacillaceae</taxon>
        <taxon>Liquorilactobacillus</taxon>
    </lineage>
</organism>
<sequence>MMAIKLRTVYYATKEKYHMNLLAGSEGLDQLFSWIHILENIDTMEYLHGNEVVITTGIGMDSPSWFSEYVDKVTHSGATALIVNTGKFITEIPQDIIDKCSKLNFPLISVPWKVHLIDIIRDYCNRIFLTEQLSYSLMGSIKNAIFRPNNPELYEIQLERNNFSLDATYAIVAINGKNFNIQKMDTKFYGQLHLNIQIILNNYGLDNCIFDYDEALFIVINRAYAAQLDKFAHTIDTMLKKRFGKFDFETSVSETVNSVKDLHKAYKQVKYIMDHIQKKNSSSICFFKRNGINELVLSVNNLEILKENSQQTLEPLLQYDEEHETDYVALLKLYLQQNCSIKAVSELTYTHRNTINYRIRKIKEILKSKLDSNEERFRLMLAFYIRDAL</sequence>
<dbReference type="AlphaFoldDB" id="A0A0R1QB86"/>
<keyword evidence="4" id="KW-1185">Reference proteome</keyword>
<comment type="caution">
    <text evidence="3">The sequence shown here is derived from an EMBL/GenBank/DDBJ whole genome shotgun (WGS) entry which is preliminary data.</text>
</comment>
<dbReference type="InterPro" id="IPR042070">
    <property type="entry name" value="PucR_C-HTH_sf"/>
</dbReference>